<reference evidence="7 8" key="1">
    <citation type="submission" date="2019-11" db="EMBL/GenBank/DDBJ databases">
        <title>Genomes of ocular Pseudomonas aeruginosa isolates.</title>
        <authorList>
            <person name="Khan M."/>
            <person name="Rice S.A."/>
            <person name="Willcox M.D.P."/>
            <person name="Stapleton F."/>
        </authorList>
    </citation>
    <scope>NUCLEOTIDE SEQUENCE [LARGE SCALE GENOMIC DNA]</scope>
    <source>
        <strain evidence="7 8">PA221</strain>
    </source>
</reference>
<evidence type="ECO:0000313" key="8">
    <source>
        <dbReference type="Proteomes" id="UP000433532"/>
    </source>
</evidence>
<dbReference type="Pfam" id="PF01568">
    <property type="entry name" value="Molydop_binding"/>
    <property type="match status" value="1"/>
</dbReference>
<feature type="domain" description="4Fe-4S Mo/W bis-MGD-type" evidence="6">
    <location>
        <begin position="3"/>
        <end position="62"/>
    </location>
</feature>
<dbReference type="Pfam" id="PF00384">
    <property type="entry name" value="Molybdopterin"/>
    <property type="match status" value="1"/>
</dbReference>
<keyword evidence="5" id="KW-0411">Iron-sulfur</keyword>
<dbReference type="CDD" id="cd02782">
    <property type="entry name" value="MopB_CT_1"/>
    <property type="match status" value="1"/>
</dbReference>
<sequence length="702" mass="76795">MSKTLHYRACHLCEAICGLAIETESDEGGVPRIRSIKGDPQDSFSRGHVCPKAVALQDIQDDPDRLRQPLRRVGSEWQPIGWDEAFALVASRLGEIRERHGNDAVAVYQGNPSVHNYGLMTHSNYFLGLLKTRNRFSATSVDQLPHHLVSQQMYGHGLLIPIPDIDHTDFMLVLGGNPLASNGSIMTVPDVEKRLKALKARGGRLVVVDPRRSETAAIADRHLFIRPGQDAALLLGILNTLFEENLGRPTPLPVDGLERVREAVAVFDAESMSVRCGVPAESIRQLARDFAAAERAVCYGRMGVSTQAFGTLCQWLVQLINLVTGNLDRVGGALCTSPALDLVASTSGGHFDRWRSRVSGLPEYGGELPVAALAEEILGEGEGQVRALVTVAGNPVLSTPNGRRLEQALDGLEFMLSIDLYINETTRYADLILPPTAPLEHDHYDTTFNVFAVRNVTRFNEAVLPRPEGALHDWEIFVGLARAFAARNGLELKPTLEPQQMIDLGLRAGAYGDRSEHRLSLATLREHPHGIDLGPLRPNLAPRLKTAGQRIQAAPPLFVDDLQRFAAQPLPASDQLLLIGRRHVRSNNSWMHNYHRLVKGKPRHQLLMHPRDLEGRGLVDGQRVRVRSRVGSVEVEVAASSEMMPGVVSLPHGWGHARPGVQLAIARAQAGVSANDLTDERHLDLLSGNAALNGLPVEVEAA</sequence>
<dbReference type="GO" id="GO:0046872">
    <property type="term" value="F:metal ion binding"/>
    <property type="evidence" value="ECO:0007669"/>
    <property type="project" value="UniProtKB-KW"/>
</dbReference>
<accession>A0A509JLQ2</accession>
<dbReference type="InterPro" id="IPR006963">
    <property type="entry name" value="Mopterin_OxRdtase_4Fe-4S_dom"/>
</dbReference>
<dbReference type="AlphaFoldDB" id="A0A509JLQ2"/>
<gene>
    <name evidence="7" type="ORF">GNQ48_06765</name>
</gene>
<evidence type="ECO:0000256" key="4">
    <source>
        <dbReference type="ARBA" id="ARBA00023004"/>
    </source>
</evidence>
<keyword evidence="4" id="KW-0408">Iron</keyword>
<dbReference type="GO" id="GO:0016020">
    <property type="term" value="C:membrane"/>
    <property type="evidence" value="ECO:0007669"/>
    <property type="project" value="TreeGrafter"/>
</dbReference>
<evidence type="ECO:0000256" key="5">
    <source>
        <dbReference type="ARBA" id="ARBA00023014"/>
    </source>
</evidence>
<dbReference type="SMART" id="SM00926">
    <property type="entry name" value="Molybdop_Fe4S4"/>
    <property type="match status" value="1"/>
</dbReference>
<dbReference type="Gene3D" id="3.40.228.10">
    <property type="entry name" value="Dimethylsulfoxide Reductase, domain 2"/>
    <property type="match status" value="1"/>
</dbReference>
<evidence type="ECO:0000313" key="7">
    <source>
        <dbReference type="EMBL" id="MUI34705.1"/>
    </source>
</evidence>
<keyword evidence="3" id="KW-0560">Oxidoreductase</keyword>
<evidence type="ECO:0000259" key="6">
    <source>
        <dbReference type="SMART" id="SM00926"/>
    </source>
</evidence>
<dbReference type="InterPro" id="IPR006657">
    <property type="entry name" value="MoPterin_dinucl-bd_dom"/>
</dbReference>
<dbReference type="GO" id="GO:0051539">
    <property type="term" value="F:4 iron, 4 sulfur cluster binding"/>
    <property type="evidence" value="ECO:0007669"/>
    <property type="project" value="UniProtKB-KW"/>
</dbReference>
<keyword evidence="1" id="KW-0004">4Fe-4S</keyword>
<organism evidence="7 8">
    <name type="scientific">Pseudomonas aeruginosa</name>
    <dbReference type="NCBI Taxonomy" id="287"/>
    <lineage>
        <taxon>Bacteria</taxon>
        <taxon>Pseudomonadati</taxon>
        <taxon>Pseudomonadota</taxon>
        <taxon>Gammaproteobacteria</taxon>
        <taxon>Pseudomonadales</taxon>
        <taxon>Pseudomonadaceae</taxon>
        <taxon>Pseudomonas</taxon>
    </lineage>
</organism>
<dbReference type="InterPro" id="IPR050123">
    <property type="entry name" value="Prok_molybdopt-oxidoreductase"/>
</dbReference>
<dbReference type="InterPro" id="IPR006656">
    <property type="entry name" value="Mopterin_OxRdtase"/>
</dbReference>
<dbReference type="EMBL" id="WOAD01000003">
    <property type="protein sequence ID" value="MUI34705.1"/>
    <property type="molecule type" value="Genomic_DNA"/>
</dbReference>
<evidence type="ECO:0000256" key="2">
    <source>
        <dbReference type="ARBA" id="ARBA00022723"/>
    </source>
</evidence>
<evidence type="ECO:0000256" key="1">
    <source>
        <dbReference type="ARBA" id="ARBA00022485"/>
    </source>
</evidence>
<dbReference type="GO" id="GO:1990204">
    <property type="term" value="C:oxidoreductase complex"/>
    <property type="evidence" value="ECO:0007669"/>
    <property type="project" value="UniProtKB-ARBA"/>
</dbReference>
<dbReference type="PANTHER" id="PTHR43105:SF9">
    <property type="entry name" value="NADPH-FE(3+) OXIDOREDUCTASE SUBUNIT ALPHA"/>
    <property type="match status" value="1"/>
</dbReference>
<name>A0A509JLQ2_PSEAI</name>
<dbReference type="PANTHER" id="PTHR43105">
    <property type="entry name" value="RESPIRATORY NITRATE REDUCTASE"/>
    <property type="match status" value="1"/>
</dbReference>
<evidence type="ECO:0000256" key="3">
    <source>
        <dbReference type="ARBA" id="ARBA00023002"/>
    </source>
</evidence>
<dbReference type="RefSeq" id="WP_021265138.1">
    <property type="nucleotide sequence ID" value="NZ_BBQK01000011.1"/>
</dbReference>
<proteinExistence type="predicted"/>
<dbReference type="GO" id="GO:0045333">
    <property type="term" value="P:cellular respiration"/>
    <property type="evidence" value="ECO:0007669"/>
    <property type="project" value="UniProtKB-ARBA"/>
</dbReference>
<comment type="caution">
    <text evidence="7">The sequence shown here is derived from an EMBL/GenBank/DDBJ whole genome shotgun (WGS) entry which is preliminary data.</text>
</comment>
<dbReference type="CDD" id="cd02762">
    <property type="entry name" value="MopB_1"/>
    <property type="match status" value="1"/>
</dbReference>
<dbReference type="Gene3D" id="2.40.40.20">
    <property type="match status" value="1"/>
</dbReference>
<dbReference type="Proteomes" id="UP000433532">
    <property type="component" value="Unassembled WGS sequence"/>
</dbReference>
<dbReference type="GO" id="GO:0043546">
    <property type="term" value="F:molybdopterin cofactor binding"/>
    <property type="evidence" value="ECO:0007669"/>
    <property type="project" value="InterPro"/>
</dbReference>
<dbReference type="Gene3D" id="3.40.50.740">
    <property type="match status" value="1"/>
</dbReference>
<dbReference type="Gene3D" id="2.20.25.90">
    <property type="entry name" value="ADC-like domains"/>
    <property type="match status" value="1"/>
</dbReference>
<protein>
    <submittedName>
        <fullName evidence="7">Molybdopterin-dependent oxidoreductase</fullName>
    </submittedName>
</protein>
<dbReference type="GO" id="GO:0016491">
    <property type="term" value="F:oxidoreductase activity"/>
    <property type="evidence" value="ECO:0007669"/>
    <property type="project" value="UniProtKB-KW"/>
</dbReference>
<dbReference type="SUPFAM" id="SSF53706">
    <property type="entry name" value="Formate dehydrogenase/DMSO reductase, domains 1-3"/>
    <property type="match status" value="1"/>
</dbReference>
<keyword evidence="2" id="KW-0479">Metal-binding</keyword>